<keyword evidence="5 7" id="KW-0472">Membrane</keyword>
<evidence type="ECO:0000256" key="9">
    <source>
        <dbReference type="SAM" id="SignalP"/>
    </source>
</evidence>
<dbReference type="PROSITE" id="PS52016">
    <property type="entry name" value="TONB_DEPENDENT_REC_3"/>
    <property type="match status" value="1"/>
</dbReference>
<organism evidence="11 12">
    <name type="scientific">Labilibaculum manganireducens</name>
    <dbReference type="NCBI Taxonomy" id="1940525"/>
    <lineage>
        <taxon>Bacteria</taxon>
        <taxon>Pseudomonadati</taxon>
        <taxon>Bacteroidota</taxon>
        <taxon>Bacteroidia</taxon>
        <taxon>Marinilabiliales</taxon>
        <taxon>Marinifilaceae</taxon>
        <taxon>Labilibaculum</taxon>
    </lineage>
</organism>
<keyword evidence="3 7" id="KW-1134">Transmembrane beta strand</keyword>
<dbReference type="SUPFAM" id="SSF56935">
    <property type="entry name" value="Porins"/>
    <property type="match status" value="1"/>
</dbReference>
<dbReference type="Pfam" id="PF14905">
    <property type="entry name" value="OMP_b-brl_3"/>
    <property type="match status" value="1"/>
</dbReference>
<feature type="signal peptide" evidence="9">
    <location>
        <begin position="1"/>
        <end position="21"/>
    </location>
</feature>
<sequence length="824" mass="92466">MRERILIIILMICSISSYAQADMGVEIKNGSLTGIIIDVKTKLPLPYVNVVIRDANNKIITGGITDDKGEFIIKKITEGKNTIEIQYMGYKSYVRKLDFSSKVSAYKLGTVELEEDTELLGEVTVRAELSSVTQKVDRKVINVGKDLTAAGATASEVLNNVQSVSVDSQTGTVSLRGNENVRILVDGKPTNISAAQLLQQIPSTSIKSIELITNPSAKYNPEGMSGIINIVLNKNANIGFNGNVNLGVTRGVNTRANGSIDLNYKTGAVNFFLNFGANGGKRNNYGKVLRHSESGDGEIILADDILQKFEFNSDNNSQLLKVGADIYLNEKNTLSFYTTQNFSDNLMNGDTKIFRGSALDNHNLMKSESDNTAGTYNLNYKIDFEKKGHSLEFEATYSESDSPEDAAYTELLNSTDLTSNYFDDVKNDYTNSLLNLDYTNPLSENTKLEMGLELRINDTENSKASNQHEFVYDNLGNRIPDGDWYETVLKPNSAFTYDRNIYSGYVNLNQKMNKFSMQLGARIEQYEVDGKFSKGDESAKYTDSKFTVYPSVFFTFTPSEKNQLQLSYSRRVDRPSIQQVNPIREWSTPLISSFGNPNLNPQFTNSFEFNYTKGLAKGSVTLGTFYRRVTDNISRVLNKDPLDVEKVELSYYNTDSNDRYGIELSANYQFFKWWSMNASSDLYVQKETGVSNGENLEITNSSFNARVSNSFTATKKLKFQLFAMYRGGGEDLQFKVDPMWMINTGASYTVLKGKGTLTFRVNDIFEGMKFKFDSKVPYNQEGEFHWESRTAYLGFSYRFGSGKNKAKRRKQRDSQETQGGGGFI</sequence>
<dbReference type="InterPro" id="IPR036942">
    <property type="entry name" value="Beta-barrel_TonB_sf"/>
</dbReference>
<dbReference type="AlphaFoldDB" id="A0A2N3IBR8"/>
<feature type="chain" id="PRO_5014625925" description="Outer membrane protein beta-barrel domain-containing protein" evidence="9">
    <location>
        <begin position="22"/>
        <end position="824"/>
    </location>
</feature>
<dbReference type="Proteomes" id="UP000233618">
    <property type="component" value="Unassembled WGS sequence"/>
</dbReference>
<reference evidence="11 12" key="1">
    <citation type="journal article" date="2017" name="Front. Microbiol.">
        <title>Labilibaculum manganireducens gen. nov., sp. nov. and Labilibaculum filiforme sp. nov., Novel Bacteroidetes Isolated from Subsurface Sediments of the Baltic Sea.</title>
        <authorList>
            <person name="Vandieken V."/>
            <person name="Marshall I.P."/>
            <person name="Niemann H."/>
            <person name="Engelen B."/>
            <person name="Cypionka H."/>
        </authorList>
    </citation>
    <scope>NUCLEOTIDE SEQUENCE [LARGE SCALE GENOMIC DNA]</scope>
    <source>
        <strain evidence="11 12">59.10-2M</strain>
    </source>
</reference>
<dbReference type="EMBL" id="MVDE01000007">
    <property type="protein sequence ID" value="PKQ67718.1"/>
    <property type="molecule type" value="Genomic_DNA"/>
</dbReference>
<keyword evidence="12" id="KW-1185">Reference proteome</keyword>
<evidence type="ECO:0000256" key="3">
    <source>
        <dbReference type="ARBA" id="ARBA00022452"/>
    </source>
</evidence>
<protein>
    <recommendedName>
        <fullName evidence="10">Outer membrane protein beta-barrel domain-containing protein</fullName>
    </recommendedName>
</protein>
<keyword evidence="6 7" id="KW-0998">Cell outer membrane</keyword>
<evidence type="ECO:0000313" key="11">
    <source>
        <dbReference type="EMBL" id="PKQ67718.1"/>
    </source>
</evidence>
<dbReference type="SUPFAM" id="SSF49464">
    <property type="entry name" value="Carboxypeptidase regulatory domain-like"/>
    <property type="match status" value="1"/>
</dbReference>
<dbReference type="Gene3D" id="2.170.130.10">
    <property type="entry name" value="TonB-dependent receptor, plug domain"/>
    <property type="match status" value="1"/>
</dbReference>
<keyword evidence="4 7" id="KW-0812">Transmembrane</keyword>
<dbReference type="RefSeq" id="WP_101309033.1">
    <property type="nucleotide sequence ID" value="NZ_CAXXEE010000003.1"/>
</dbReference>
<feature type="region of interest" description="Disordered" evidence="8">
    <location>
        <begin position="804"/>
        <end position="824"/>
    </location>
</feature>
<dbReference type="InterPro" id="IPR037066">
    <property type="entry name" value="Plug_dom_sf"/>
</dbReference>
<keyword evidence="9" id="KW-0732">Signal</keyword>
<feature type="domain" description="Outer membrane protein beta-barrel" evidence="10">
    <location>
        <begin position="383"/>
        <end position="797"/>
    </location>
</feature>
<keyword evidence="2 7" id="KW-0813">Transport</keyword>
<proteinExistence type="inferred from homology"/>
<evidence type="ECO:0000256" key="6">
    <source>
        <dbReference type="ARBA" id="ARBA00023237"/>
    </source>
</evidence>
<dbReference type="Gene3D" id="2.60.40.1120">
    <property type="entry name" value="Carboxypeptidase-like, regulatory domain"/>
    <property type="match status" value="1"/>
</dbReference>
<dbReference type="GO" id="GO:0009279">
    <property type="term" value="C:cell outer membrane"/>
    <property type="evidence" value="ECO:0007669"/>
    <property type="project" value="UniProtKB-SubCell"/>
</dbReference>
<comment type="caution">
    <text evidence="11">The sequence shown here is derived from an EMBL/GenBank/DDBJ whole genome shotgun (WGS) entry which is preliminary data.</text>
</comment>
<evidence type="ECO:0000313" key="12">
    <source>
        <dbReference type="Proteomes" id="UP000233618"/>
    </source>
</evidence>
<gene>
    <name evidence="11" type="ORF">BZG01_06525</name>
</gene>
<dbReference type="PANTHER" id="PTHR40980">
    <property type="entry name" value="PLUG DOMAIN-CONTAINING PROTEIN"/>
    <property type="match status" value="1"/>
</dbReference>
<name>A0A2N3IBR8_9BACT</name>
<dbReference type="Gene3D" id="2.40.170.20">
    <property type="entry name" value="TonB-dependent receptor, beta-barrel domain"/>
    <property type="match status" value="1"/>
</dbReference>
<dbReference type="InterPro" id="IPR008969">
    <property type="entry name" value="CarboxyPept-like_regulatory"/>
</dbReference>
<dbReference type="PANTHER" id="PTHR40980:SF4">
    <property type="entry name" value="TONB-DEPENDENT RECEPTOR-LIKE BETA-BARREL DOMAIN-CONTAINING PROTEIN"/>
    <property type="match status" value="1"/>
</dbReference>
<comment type="subcellular location">
    <subcellularLocation>
        <location evidence="1 7">Cell outer membrane</location>
        <topology evidence="1 7">Multi-pass membrane protein</topology>
    </subcellularLocation>
</comment>
<evidence type="ECO:0000256" key="8">
    <source>
        <dbReference type="SAM" id="MobiDB-lite"/>
    </source>
</evidence>
<evidence type="ECO:0000256" key="4">
    <source>
        <dbReference type="ARBA" id="ARBA00022692"/>
    </source>
</evidence>
<evidence type="ECO:0000259" key="10">
    <source>
        <dbReference type="Pfam" id="PF14905"/>
    </source>
</evidence>
<evidence type="ECO:0000256" key="5">
    <source>
        <dbReference type="ARBA" id="ARBA00023136"/>
    </source>
</evidence>
<accession>A0A2N3IBR8</accession>
<dbReference type="Pfam" id="PF13715">
    <property type="entry name" value="CarbopepD_reg_2"/>
    <property type="match status" value="1"/>
</dbReference>
<dbReference type="InterPro" id="IPR039426">
    <property type="entry name" value="TonB-dep_rcpt-like"/>
</dbReference>
<evidence type="ECO:0000256" key="7">
    <source>
        <dbReference type="PROSITE-ProRule" id="PRU01360"/>
    </source>
</evidence>
<dbReference type="InterPro" id="IPR041700">
    <property type="entry name" value="OMP_b-brl_3"/>
</dbReference>
<evidence type="ECO:0000256" key="2">
    <source>
        <dbReference type="ARBA" id="ARBA00022448"/>
    </source>
</evidence>
<comment type="similarity">
    <text evidence="7">Belongs to the TonB-dependent receptor family.</text>
</comment>
<evidence type="ECO:0000256" key="1">
    <source>
        <dbReference type="ARBA" id="ARBA00004571"/>
    </source>
</evidence>